<accession>A0A6J2TKF3</accession>
<protein>
    <submittedName>
        <fullName evidence="4">Uncharacterized protein LOC115625161 isoform X1</fullName>
    </submittedName>
</protein>
<feature type="compositionally biased region" description="Polar residues" evidence="1">
    <location>
        <begin position="1080"/>
        <end position="1095"/>
    </location>
</feature>
<feature type="compositionally biased region" description="Polar residues" evidence="1">
    <location>
        <begin position="1318"/>
        <end position="1335"/>
    </location>
</feature>
<feature type="compositionally biased region" description="Polar residues" evidence="1">
    <location>
        <begin position="1145"/>
        <end position="1167"/>
    </location>
</feature>
<feature type="region of interest" description="Disordered" evidence="1">
    <location>
        <begin position="1709"/>
        <end position="1732"/>
    </location>
</feature>
<feature type="compositionally biased region" description="Polar residues" evidence="1">
    <location>
        <begin position="17"/>
        <end position="26"/>
    </location>
</feature>
<feature type="compositionally biased region" description="Polar residues" evidence="1">
    <location>
        <begin position="1299"/>
        <end position="1308"/>
    </location>
</feature>
<feature type="compositionally biased region" description="Low complexity" evidence="1">
    <location>
        <begin position="36"/>
        <end position="58"/>
    </location>
</feature>
<dbReference type="InterPro" id="IPR029332">
    <property type="entry name" value="PEHE_dom"/>
</dbReference>
<organism evidence="3 4">
    <name type="scientific">Drosophila lebanonensis</name>
    <name type="common">Fruit fly</name>
    <name type="synonym">Scaptodrosophila lebanonensis</name>
    <dbReference type="NCBI Taxonomy" id="7225"/>
    <lineage>
        <taxon>Eukaryota</taxon>
        <taxon>Metazoa</taxon>
        <taxon>Ecdysozoa</taxon>
        <taxon>Arthropoda</taxon>
        <taxon>Hexapoda</taxon>
        <taxon>Insecta</taxon>
        <taxon>Pterygota</taxon>
        <taxon>Neoptera</taxon>
        <taxon>Endopterygota</taxon>
        <taxon>Diptera</taxon>
        <taxon>Brachycera</taxon>
        <taxon>Muscomorpha</taxon>
        <taxon>Ephydroidea</taxon>
        <taxon>Drosophilidae</taxon>
        <taxon>Scaptodrosophila</taxon>
    </lineage>
</organism>
<dbReference type="PANTHER" id="PTHR22443">
    <property type="entry name" value="NON-SPECIFIC LETHAL 1, ISOFORM M"/>
    <property type="match status" value="1"/>
</dbReference>
<evidence type="ECO:0000313" key="3">
    <source>
        <dbReference type="Proteomes" id="UP000504634"/>
    </source>
</evidence>
<dbReference type="CTD" id="25936"/>
<name>A0A6J2TKF3_DROLE</name>
<feature type="region of interest" description="Disordered" evidence="1">
    <location>
        <begin position="1745"/>
        <end position="1769"/>
    </location>
</feature>
<dbReference type="OrthoDB" id="6022640at2759"/>
<dbReference type="Proteomes" id="UP000504634">
    <property type="component" value="Unplaced"/>
</dbReference>
<feature type="compositionally biased region" description="Low complexity" evidence="1">
    <location>
        <begin position="100"/>
        <end position="114"/>
    </location>
</feature>
<feature type="compositionally biased region" description="Low complexity" evidence="1">
    <location>
        <begin position="657"/>
        <end position="669"/>
    </location>
</feature>
<dbReference type="PANTHER" id="PTHR22443:SF18">
    <property type="entry name" value="NON-SPECIFIC LETHAL 1, ISOFORM M"/>
    <property type="match status" value="1"/>
</dbReference>
<dbReference type="GO" id="GO:0044545">
    <property type="term" value="C:NSL complex"/>
    <property type="evidence" value="ECO:0007669"/>
    <property type="project" value="TreeGrafter"/>
</dbReference>
<dbReference type="RefSeq" id="XP_030375950.1">
    <property type="nucleotide sequence ID" value="XM_030520090.1"/>
</dbReference>
<feature type="region of interest" description="Disordered" evidence="1">
    <location>
        <begin position="619"/>
        <end position="681"/>
    </location>
</feature>
<feature type="compositionally biased region" description="Acidic residues" evidence="1">
    <location>
        <begin position="1442"/>
        <end position="1452"/>
    </location>
</feature>
<feature type="region of interest" description="Disordered" evidence="1">
    <location>
        <begin position="339"/>
        <end position="368"/>
    </location>
</feature>
<feature type="compositionally biased region" description="Basic and acidic residues" evidence="1">
    <location>
        <begin position="1574"/>
        <end position="1592"/>
    </location>
</feature>
<proteinExistence type="predicted"/>
<feature type="region of interest" description="Disordered" evidence="1">
    <location>
        <begin position="1299"/>
        <end position="1356"/>
    </location>
</feature>
<feature type="region of interest" description="Disordered" evidence="1">
    <location>
        <begin position="1482"/>
        <end position="1528"/>
    </location>
</feature>
<evidence type="ECO:0000256" key="1">
    <source>
        <dbReference type="SAM" id="MobiDB-lite"/>
    </source>
</evidence>
<feature type="region of interest" description="Disordered" evidence="1">
    <location>
        <begin position="1400"/>
        <end position="1452"/>
    </location>
</feature>
<dbReference type="GO" id="GO:0035035">
    <property type="term" value="F:histone acetyltransferase binding"/>
    <property type="evidence" value="ECO:0007669"/>
    <property type="project" value="TreeGrafter"/>
</dbReference>
<sequence length="1781" mass="192558">MAPALTAEPLSPKEKLTSTASPATRQSSRKLEITQSASASNNSNSSSDNNSNNTATAAVKKSAIPTALSTTSTRVTRSKDAAQRQASPIVVTPNNKRKVNNNNISSSSNIQNNTSGGGANIKPQINEQMGLSAANAHTTTSASESIAIAAVNTTGNNDSVIGPSTPPPPVALVATAEHNNNNSSKDNSTAQLLADLTSDFEEAITAEICLRKTLPEVSLGKESAATTTAAVSSPATDPASNLLPCSTLSVTHMDEQSTSSAAAAAQAATLATAPTSLSDPQTQARIQPTIICTEQQQQQELPHIISSDEQQQIVDHLEERLSQLDGGSLPPVVDITGGTLATGVTLPPPPQQQPLTLDRSQDQQLQDQQLQEQQQQQLLASPQTQQTRQSATLLTPINNFLKDGTAGAILDQDIDEVLKVLQTLDGSHGNPDAICDFNFFLNNDEEAAAPAASGIGVSSCNVPSSIEPLDTKPSCSSSIINSSIEPNDVAQQLLKAEQPPSKERLAELEQNYHLLVRKVDFLLRRMRKFQARQMCHHVSEEIAGVFEWAARTSNKAPQPVRSSTLSEQDATVMSIVSGRPLGNFWSEQKKQALPASQLGTFLRHIDTVARQQQICHTIGGSSSSLASSSTWYSSAATPGKRPRKQLQDGVLASNQQGSTTAGISSTTSADKTPRTDEIVPDLDTYVTGELTHVSGMLHTELREVQNAIDSDATESSSGGESADEMVTYNNSQQLSLSITRRAVWRYSRDRAAIALRWSWLCAQIADLSIKIRQHNDLFNELSRTKGDVILAATPPVKNVENSSMATTTTANGYKSATASSNDGSEGDYSCSRSRPLVLSEFRKRKLFQTTNMHTISKKAARPSNIKCGCQWPQVPCTLCTGRPDPTAPRELPETLMPQSRVGLLDSGYHPVLSFPEDISQSLHIEAISRQPDWQYRVMRCQTKTIVKNFWKGEREALAASGGGTGAGRRSGEAVKRRYVRRKERNNTSGNNNNNNNNSHNASGGSSSHNNNNNTTSGVLGSGAADSGNGTGTATSSTTTPTTTPLVANTATKQQQRQAVGNANASIMSTNSILPLHASRPHQQQMSSNPSTSLISSKGAKKPRKLTANNSMQQLQQTHSSNYNHSNNNIHNSQLNGDNNSSSSSKYLSHTYHQWENTQRSRNSSPTNTGGGGGSGKRQERSADRRSRMIYDIDNIVIPYSVAAATRPEILPYKEIPTPKWRVVGSDSKKSQKTLNADQTTEKPKVLINGCASQSPITAPIVNNDPNKVITADDQKNVENSKIIPKASVKVNGLRLNLKQSPKEQSTQPGVAEPAVKLSEQQTNKYNNNTLVNGNGLSEPKGDVAPSKETKAAEESAPKNKINNIHNKTNNVIHNNNNNSNKKTAEFTTKLEVTTTATTKVGELKETASNVEQPPSKRSKLQAANPITDESKADEAAKTNGDESGEEIEDLSDEAFLERHHRALLEERKRFETFLKFPWSTRSRANRRVDSRAESSGANTPDPTSPAPHLHNSLSGGGGIGADNESIPSPLAQHMFQHPLDGLNEAEGNAASGSGKAGSKGGKRQERRRTTSSKQIKDVDRRSATPDSREEQRPPLFEPLQFPLSDEVYQKMLAGRYAEPKSGISKRVKSKSISLNGDGSYMSRGSRRSSKVKASGSKSKLAQQPHINGDDVEQQQQATSEAYRGIPDDYDDGGVDYDHLSGVELMEEDDDDYPKHHLAPLDDEQLPPNYSDPIYDACYNAYTGAPTLDEEDLDDPFMDDDPNDPEWKRSIAVRHERMRKRV</sequence>
<feature type="region of interest" description="Disordered" evidence="1">
    <location>
        <begin position="1"/>
        <end position="123"/>
    </location>
</feature>
<dbReference type="SMART" id="SM01300">
    <property type="entry name" value="PEHE"/>
    <property type="match status" value="1"/>
</dbReference>
<feature type="region of interest" description="Disordered" evidence="1">
    <location>
        <begin position="1540"/>
        <end position="1603"/>
    </location>
</feature>
<feature type="region of interest" description="Disordered" evidence="1">
    <location>
        <begin position="1079"/>
        <end position="1183"/>
    </location>
</feature>
<feature type="compositionally biased region" description="Basic and acidic residues" evidence="1">
    <location>
        <begin position="1339"/>
        <end position="1356"/>
    </location>
</feature>
<dbReference type="InterPro" id="IPR026180">
    <property type="entry name" value="NSL1"/>
</dbReference>
<keyword evidence="3" id="KW-1185">Reference proteome</keyword>
<feature type="compositionally biased region" description="Polar residues" evidence="1">
    <location>
        <begin position="1106"/>
        <end position="1117"/>
    </location>
</feature>
<feature type="compositionally biased region" description="Acidic residues" evidence="1">
    <location>
        <begin position="1747"/>
        <end position="1763"/>
    </location>
</feature>
<evidence type="ECO:0000259" key="2">
    <source>
        <dbReference type="SMART" id="SM01300"/>
    </source>
</evidence>
<feature type="compositionally biased region" description="Low complexity" evidence="1">
    <location>
        <begin position="986"/>
        <end position="1044"/>
    </location>
</feature>
<feature type="compositionally biased region" description="Low complexity" evidence="1">
    <location>
        <begin position="353"/>
        <end position="368"/>
    </location>
</feature>
<feature type="compositionally biased region" description="Basic residues" evidence="1">
    <location>
        <begin position="1560"/>
        <end position="1570"/>
    </location>
</feature>
<feature type="domain" description="PEHE" evidence="2">
    <location>
        <begin position="1215"/>
        <end position="1566"/>
    </location>
</feature>
<gene>
    <name evidence="4" type="primary">LOC115625161</name>
</gene>
<feature type="compositionally biased region" description="Low complexity" evidence="1">
    <location>
        <begin position="621"/>
        <end position="636"/>
    </location>
</feature>
<feature type="compositionally biased region" description="Low complexity" evidence="1">
    <location>
        <begin position="1118"/>
        <end position="1144"/>
    </location>
</feature>
<reference evidence="4" key="1">
    <citation type="submission" date="2025-08" db="UniProtKB">
        <authorList>
            <consortium name="RefSeq"/>
        </authorList>
    </citation>
    <scope>IDENTIFICATION</scope>
    <source>
        <strain evidence="4">11010-0011.00</strain>
        <tissue evidence="4">Whole body</tissue>
    </source>
</reference>
<feature type="region of interest" description="Disordered" evidence="1">
    <location>
        <begin position="958"/>
        <end position="1044"/>
    </location>
</feature>
<feature type="region of interest" description="Disordered" evidence="1">
    <location>
        <begin position="1616"/>
        <end position="1697"/>
    </location>
</feature>
<feature type="compositionally biased region" description="Basic and acidic residues" evidence="1">
    <location>
        <begin position="1428"/>
        <end position="1440"/>
    </location>
</feature>
<evidence type="ECO:0000313" key="4">
    <source>
        <dbReference type="RefSeq" id="XP_030375950.1"/>
    </source>
</evidence>
<dbReference type="GeneID" id="115625161"/>